<evidence type="ECO:0000313" key="5">
    <source>
        <dbReference type="EMBL" id="MBI1492030.1"/>
    </source>
</evidence>
<gene>
    <name evidence="5" type="ORF">H1D41_00095</name>
</gene>
<feature type="domain" description="DUF6538" evidence="4">
    <location>
        <begin position="5"/>
        <end position="63"/>
    </location>
</feature>
<organism evidence="5 6">
    <name type="scientific">Halocynthiibacter styelae</name>
    <dbReference type="NCBI Taxonomy" id="2761955"/>
    <lineage>
        <taxon>Bacteria</taxon>
        <taxon>Pseudomonadati</taxon>
        <taxon>Pseudomonadota</taxon>
        <taxon>Alphaproteobacteria</taxon>
        <taxon>Rhodobacterales</taxon>
        <taxon>Paracoccaceae</taxon>
        <taxon>Halocynthiibacter</taxon>
    </lineage>
</organism>
<name>A0A8J7J2S8_9RHOB</name>
<dbReference type="InterPro" id="IPR002104">
    <property type="entry name" value="Integrase_catalytic"/>
</dbReference>
<dbReference type="SUPFAM" id="SSF56349">
    <property type="entry name" value="DNA breaking-rejoining enzymes"/>
    <property type="match status" value="1"/>
</dbReference>
<dbReference type="Pfam" id="PF20172">
    <property type="entry name" value="DUF6538"/>
    <property type="match status" value="1"/>
</dbReference>
<dbReference type="GO" id="GO:0015074">
    <property type="term" value="P:DNA integration"/>
    <property type="evidence" value="ECO:0007669"/>
    <property type="project" value="UniProtKB-KW"/>
</dbReference>
<dbReference type="Proteomes" id="UP000640583">
    <property type="component" value="Unassembled WGS sequence"/>
</dbReference>
<evidence type="ECO:0000256" key="2">
    <source>
        <dbReference type="ARBA" id="ARBA00023172"/>
    </source>
</evidence>
<keyword evidence="1" id="KW-0229">DNA integration</keyword>
<dbReference type="GO" id="GO:0006310">
    <property type="term" value="P:DNA recombination"/>
    <property type="evidence" value="ECO:0007669"/>
    <property type="project" value="UniProtKB-KW"/>
</dbReference>
<dbReference type="EMBL" id="JADCKQ010000001">
    <property type="protein sequence ID" value="MBI1492030.1"/>
    <property type="molecule type" value="Genomic_DNA"/>
</dbReference>
<dbReference type="PANTHER" id="PTHR30349:SF64">
    <property type="entry name" value="PROPHAGE INTEGRASE INTD-RELATED"/>
    <property type="match status" value="1"/>
</dbReference>
<evidence type="ECO:0000313" key="6">
    <source>
        <dbReference type="Proteomes" id="UP000640583"/>
    </source>
</evidence>
<dbReference type="Gene3D" id="1.10.443.10">
    <property type="entry name" value="Intergrase catalytic core"/>
    <property type="match status" value="1"/>
</dbReference>
<dbReference type="AlphaFoldDB" id="A0A8J7J2S8"/>
<dbReference type="PANTHER" id="PTHR30349">
    <property type="entry name" value="PHAGE INTEGRASE-RELATED"/>
    <property type="match status" value="1"/>
</dbReference>
<keyword evidence="2" id="KW-0233">DNA recombination</keyword>
<dbReference type="InterPro" id="IPR013762">
    <property type="entry name" value="Integrase-like_cat_sf"/>
</dbReference>
<comment type="caution">
    <text evidence="5">The sequence shown here is derived from an EMBL/GenBank/DDBJ whole genome shotgun (WGS) entry which is preliminary data.</text>
</comment>
<dbReference type="InterPro" id="IPR050090">
    <property type="entry name" value="Tyrosine_recombinase_XerCD"/>
</dbReference>
<evidence type="ECO:0000256" key="1">
    <source>
        <dbReference type="ARBA" id="ARBA00022908"/>
    </source>
</evidence>
<accession>A0A8J7J2S8</accession>
<feature type="domain" description="Tyr recombinase" evidence="3">
    <location>
        <begin position="272"/>
        <end position="394"/>
    </location>
</feature>
<protein>
    <submittedName>
        <fullName evidence="5">Tyrosine-type recombinase/integrase</fullName>
    </submittedName>
</protein>
<dbReference type="RefSeq" id="WP_228847001.1">
    <property type="nucleotide sequence ID" value="NZ_JADCKQ010000001.1"/>
</dbReference>
<reference evidence="5" key="1">
    <citation type="submission" date="2020-10" db="EMBL/GenBank/DDBJ databases">
        <title>Paenihalocynthiibacter styelae gen. nov., sp. nov., isolated from stalked sea squirt Styela clava.</title>
        <authorList>
            <person name="Kim Y.-O."/>
            <person name="Yoon J.-H."/>
        </authorList>
    </citation>
    <scope>NUCLEOTIDE SEQUENCE</scope>
    <source>
        <strain evidence="5">MYP1-1</strain>
    </source>
</reference>
<dbReference type="InterPro" id="IPR046668">
    <property type="entry name" value="DUF6538"/>
</dbReference>
<dbReference type="InterPro" id="IPR011010">
    <property type="entry name" value="DNA_brk_join_enz"/>
</dbReference>
<evidence type="ECO:0000259" key="3">
    <source>
        <dbReference type="Pfam" id="PF00589"/>
    </source>
</evidence>
<dbReference type="Pfam" id="PF00589">
    <property type="entry name" value="Phage_integrase"/>
    <property type="match status" value="1"/>
</dbReference>
<sequence length="454" mass="52483">MTDFIVKRGRKYYYRRRIPMSLVSKYNDKTHWHFSLATSDRVTALRMAREHAVAHDAEISAAETGGHYRVHAPGMVGKVARSMAKTGKYSGVLIPGMMEQAQLNPDAKFSVIFQRMIAEKPLAKATIESFQRSSDRWYQINGDDDVNFIQRKHVEKYKSLIMQMPSRPPHEILKMSVFDQIKWAAKHPEKGVLSARTVNNHLTAIRSTLDFAYRKTSVIEGEDNWRNPVSGFNLEVDEKTEDNKRAFEVEEIQAILSPEFCKYAYTDARYWIPVLAFYTGARLDEIAQTTVSEVGRTDAGWYITMANLEENTRTSKNGISSRTVPLHNAVERLGFARFVAMRQDGGHEFLFDLDHFRGSKRGSKVATAFHRYFRSKGGAMDTTRLSMHSFRHSFRELGFECMPQYVEVMQGHTLSGESLRRYGKRIYHRHDVMRRHVVDKIDWPEITIKPWSPR</sequence>
<proteinExistence type="predicted"/>
<evidence type="ECO:0000259" key="4">
    <source>
        <dbReference type="Pfam" id="PF20172"/>
    </source>
</evidence>
<keyword evidence="6" id="KW-1185">Reference proteome</keyword>
<dbReference type="GO" id="GO:0003677">
    <property type="term" value="F:DNA binding"/>
    <property type="evidence" value="ECO:0007669"/>
    <property type="project" value="InterPro"/>
</dbReference>